<keyword evidence="1" id="KW-0808">Transferase</keyword>
<dbReference type="SUPFAM" id="SSF53756">
    <property type="entry name" value="UDP-Glycosyltransferase/glycogen phosphorylase"/>
    <property type="match status" value="1"/>
</dbReference>
<dbReference type="Gene3D" id="3.40.50.2000">
    <property type="entry name" value="Glycogen Phosphorylase B"/>
    <property type="match status" value="1"/>
</dbReference>
<evidence type="ECO:0000313" key="4">
    <source>
        <dbReference type="Proteomes" id="UP001501594"/>
    </source>
</evidence>
<evidence type="ECO:0000259" key="2">
    <source>
        <dbReference type="Pfam" id="PF00534"/>
    </source>
</evidence>
<proteinExistence type="predicted"/>
<name>A0ABP8DZP4_9MICO</name>
<dbReference type="PANTHER" id="PTHR46401:SF2">
    <property type="entry name" value="GLYCOSYLTRANSFERASE WBBK-RELATED"/>
    <property type="match status" value="1"/>
</dbReference>
<comment type="caution">
    <text evidence="3">The sequence shown here is derived from an EMBL/GenBank/DDBJ whole genome shotgun (WGS) entry which is preliminary data.</text>
</comment>
<dbReference type="Proteomes" id="UP001501594">
    <property type="component" value="Unassembled WGS sequence"/>
</dbReference>
<protein>
    <recommendedName>
        <fullName evidence="2">Glycosyl transferase family 1 domain-containing protein</fullName>
    </recommendedName>
</protein>
<dbReference type="PANTHER" id="PTHR46401">
    <property type="entry name" value="GLYCOSYLTRANSFERASE WBBK-RELATED"/>
    <property type="match status" value="1"/>
</dbReference>
<keyword evidence="4" id="KW-1185">Reference proteome</keyword>
<dbReference type="InterPro" id="IPR001296">
    <property type="entry name" value="Glyco_trans_1"/>
</dbReference>
<organism evidence="3 4">
    <name type="scientific">Frondihabitans peucedani</name>
    <dbReference type="NCBI Taxonomy" id="598626"/>
    <lineage>
        <taxon>Bacteria</taxon>
        <taxon>Bacillati</taxon>
        <taxon>Actinomycetota</taxon>
        <taxon>Actinomycetes</taxon>
        <taxon>Micrococcales</taxon>
        <taxon>Microbacteriaceae</taxon>
        <taxon>Frondihabitans</taxon>
    </lineage>
</organism>
<feature type="domain" description="Glycosyl transferase family 1" evidence="2">
    <location>
        <begin position="300"/>
        <end position="470"/>
    </location>
</feature>
<dbReference type="Pfam" id="PF00534">
    <property type="entry name" value="Glycos_transf_1"/>
    <property type="match status" value="1"/>
</dbReference>
<evidence type="ECO:0000256" key="1">
    <source>
        <dbReference type="ARBA" id="ARBA00022679"/>
    </source>
</evidence>
<gene>
    <name evidence="3" type="ORF">GCM10022256_09600</name>
</gene>
<dbReference type="RefSeq" id="WP_344793886.1">
    <property type="nucleotide sequence ID" value="NZ_BAABAU010000001.1"/>
</dbReference>
<accession>A0ABP8DZP4</accession>
<sequence>MTDSTRTASPVDTRNADDRLRSLLEAWGVQPAADAEGLVPAVADALGRGGRDRAWQALAFITARIPLAGDVVAFRRNAVLDGWEETLRDALVSAEALEFPERRVRALADAVVVDVHDTCRTTKITGIQRVVRETVRRWHRDHPLEFVAWDEDGTALRPLSDWENNSLLGLPGAVDGDDAELDEVVVPVGGTFVVTELVAETWRSARLESIVQHSGLEVDVIGYDAVPMTSSETSSEGIAGQYPLYLQAISRVDRIGAISGAAAAEFAGWAHMLGSTGITGPDVRHVPLAAEVAPPTAAERDEARRALGVVPERPTVLVVGSHEPRKNHLAVLQAAKDAWARGLDFTLVFIGGASWSSERFHDEIEALHAAKRPVVLISKATDALLGAAYDVADFTLFPSLHEGFGLPVAESLALGTPVITSQYGSMKEIIDAGGGGILVDPRSDASVTDALVQLLTDAPLLRRLAEEARSREVRTWDAWAAELWDYFRSPLA</sequence>
<reference evidence="4" key="1">
    <citation type="journal article" date="2019" name="Int. J. Syst. Evol. Microbiol.">
        <title>The Global Catalogue of Microorganisms (GCM) 10K type strain sequencing project: providing services to taxonomists for standard genome sequencing and annotation.</title>
        <authorList>
            <consortium name="The Broad Institute Genomics Platform"/>
            <consortium name="The Broad Institute Genome Sequencing Center for Infectious Disease"/>
            <person name="Wu L."/>
            <person name="Ma J."/>
        </authorList>
    </citation>
    <scope>NUCLEOTIDE SEQUENCE [LARGE SCALE GENOMIC DNA]</scope>
    <source>
        <strain evidence="4">JCM 17442</strain>
    </source>
</reference>
<dbReference type="EMBL" id="BAABAU010000001">
    <property type="protein sequence ID" value="GAA4265348.1"/>
    <property type="molecule type" value="Genomic_DNA"/>
</dbReference>
<evidence type="ECO:0000313" key="3">
    <source>
        <dbReference type="EMBL" id="GAA4265348.1"/>
    </source>
</evidence>